<organism evidence="1 2">
    <name type="scientific">Vitreoscilla massiliensis</name>
    <dbReference type="NCBI Taxonomy" id="1689272"/>
    <lineage>
        <taxon>Bacteria</taxon>
        <taxon>Pseudomonadati</taxon>
        <taxon>Pseudomonadota</taxon>
        <taxon>Betaproteobacteria</taxon>
        <taxon>Neisseriales</taxon>
        <taxon>Neisseriaceae</taxon>
        <taxon>Vitreoscilla</taxon>
    </lineage>
</organism>
<accession>A0ABY4E291</accession>
<proteinExistence type="predicted"/>
<dbReference type="Proteomes" id="UP000832011">
    <property type="component" value="Chromosome"/>
</dbReference>
<evidence type="ECO:0000313" key="1">
    <source>
        <dbReference type="EMBL" id="UOO89359.1"/>
    </source>
</evidence>
<evidence type="ECO:0000313" key="2">
    <source>
        <dbReference type="Proteomes" id="UP000832011"/>
    </source>
</evidence>
<sequence length="47" mass="5784">MCISWAEPQWGFRQQYWEFKHVYIMDEDALYAVMQAFAEVPYWFASI</sequence>
<reference evidence="1 2" key="1">
    <citation type="journal article" date="2022" name="Res Sq">
        <title>Evolution of multicellular longitudinally dividing oral cavity symbionts (Neisseriaceae).</title>
        <authorList>
            <person name="Nyongesa S."/>
            <person name="Weber P."/>
            <person name="Bernet E."/>
            <person name="Pullido F."/>
            <person name="Nieckarz M."/>
            <person name="Delaby M."/>
            <person name="Nieves C."/>
            <person name="Viehboeck T."/>
            <person name="Krause N."/>
            <person name="Rivera-Millot A."/>
            <person name="Nakamura A."/>
            <person name="Vischer N."/>
            <person name="VanNieuwenhze M."/>
            <person name="Brun Y."/>
            <person name="Cava F."/>
            <person name="Bulgheresi S."/>
            <person name="Veyrier F."/>
        </authorList>
    </citation>
    <scope>NUCLEOTIDE SEQUENCE [LARGE SCALE GENOMIC DNA]</scope>
    <source>
        <strain evidence="1 2">SN4</strain>
    </source>
</reference>
<name>A0ABY4E291_9NEIS</name>
<gene>
    <name evidence="1" type="ORF">LVJ82_18255</name>
</gene>
<dbReference type="RefSeq" id="WP_159061449.1">
    <property type="nucleotide sequence ID" value="NZ_CABKVG010000010.1"/>
</dbReference>
<keyword evidence="2" id="KW-1185">Reference proteome</keyword>
<dbReference type="EMBL" id="CP091511">
    <property type="protein sequence ID" value="UOO89359.1"/>
    <property type="molecule type" value="Genomic_DNA"/>
</dbReference>
<protein>
    <submittedName>
        <fullName evidence="1">Uncharacterized protein</fullName>
    </submittedName>
</protein>